<dbReference type="Gene3D" id="3.55.50.10">
    <property type="entry name" value="Baseplate protein-like domains"/>
    <property type="match status" value="1"/>
</dbReference>
<dbReference type="SUPFAM" id="SSF69279">
    <property type="entry name" value="Phage tail proteins"/>
    <property type="match status" value="2"/>
</dbReference>
<evidence type="ECO:0000313" key="4">
    <source>
        <dbReference type="EMBL" id="KAF1027067.1"/>
    </source>
</evidence>
<evidence type="ECO:0000259" key="1">
    <source>
        <dbReference type="Pfam" id="PF21683"/>
    </source>
</evidence>
<accession>A0A833PIF7</accession>
<dbReference type="Pfam" id="PF22255">
    <property type="entry name" value="Gp44-like_2nd"/>
    <property type="match status" value="1"/>
</dbReference>
<organism evidence="4 5">
    <name type="scientific">Acinetobacter bereziniae</name>
    <name type="common">Acinetobacter genomosp. 10</name>
    <dbReference type="NCBI Taxonomy" id="106648"/>
    <lineage>
        <taxon>Bacteria</taxon>
        <taxon>Pseudomonadati</taxon>
        <taxon>Pseudomonadota</taxon>
        <taxon>Gammaproteobacteria</taxon>
        <taxon>Moraxellales</taxon>
        <taxon>Moraxellaceae</taxon>
        <taxon>Acinetobacter</taxon>
    </lineage>
</organism>
<evidence type="ECO:0008006" key="6">
    <source>
        <dbReference type="Google" id="ProtNLM"/>
    </source>
</evidence>
<feature type="domain" description="Baseplate hub protein gp44/GpP-like C-terminal" evidence="2">
    <location>
        <begin position="256"/>
        <end position="340"/>
    </location>
</feature>
<dbReference type="EMBL" id="WNDP01000014">
    <property type="protein sequence ID" value="KAF1027067.1"/>
    <property type="molecule type" value="Genomic_DNA"/>
</dbReference>
<reference evidence="5" key="1">
    <citation type="journal article" date="2020" name="MBio">
        <title>Horizontal gene transfer to a defensive symbiont with a reduced genome amongst a multipartite beetle microbiome.</title>
        <authorList>
            <person name="Waterworth S.C."/>
            <person name="Florez L.V."/>
            <person name="Rees E.R."/>
            <person name="Hertweck C."/>
            <person name="Kaltenpoth M."/>
            <person name="Kwan J.C."/>
        </authorList>
    </citation>
    <scope>NUCLEOTIDE SEQUENCE [LARGE SCALE GENOMIC DNA]</scope>
</reference>
<dbReference type="PIRSF" id="PIRSF004440">
    <property type="entry name" value="GpP"/>
    <property type="match status" value="1"/>
</dbReference>
<gene>
    <name evidence="4" type="ORF">GAK29_00873</name>
</gene>
<protein>
    <recommendedName>
        <fullName evidence="6">Phage tail protein</fullName>
    </recommendedName>
</protein>
<comment type="caution">
    <text evidence="4">The sequence shown here is derived from an EMBL/GenBank/DDBJ whole genome shotgun (WGS) entry which is preliminary data.</text>
</comment>
<feature type="domain" description="Baseplate hub protein gp44/GpP-like second" evidence="3">
    <location>
        <begin position="95"/>
        <end position="177"/>
    </location>
</feature>
<dbReference type="Pfam" id="PF21683">
    <property type="entry name" value="GpP-like_1st"/>
    <property type="match status" value="1"/>
</dbReference>
<dbReference type="Proteomes" id="UP000490535">
    <property type="component" value="Unassembled WGS sequence"/>
</dbReference>
<dbReference type="Gene3D" id="2.30.300.10">
    <property type="entry name" value="Baseplate protein-like domain - beta roll fold"/>
    <property type="match status" value="1"/>
</dbReference>
<feature type="domain" description="Baseplate hub protein gp44-like N-terminal" evidence="1">
    <location>
        <begin position="17"/>
        <end position="92"/>
    </location>
</feature>
<dbReference type="InterPro" id="IPR053982">
    <property type="entry name" value="Gp44/GpP-like_C"/>
</dbReference>
<name>A0A833PIF7_ACIBZ</name>
<evidence type="ECO:0000259" key="2">
    <source>
        <dbReference type="Pfam" id="PF21929"/>
    </source>
</evidence>
<dbReference type="AlphaFoldDB" id="A0A833PIF7"/>
<proteinExistence type="predicted"/>
<evidence type="ECO:0000313" key="5">
    <source>
        <dbReference type="Proteomes" id="UP000490535"/>
    </source>
</evidence>
<evidence type="ECO:0000259" key="3">
    <source>
        <dbReference type="Pfam" id="PF22255"/>
    </source>
</evidence>
<dbReference type="InterPro" id="IPR026276">
    <property type="entry name" value="Baseplate_GpP"/>
</dbReference>
<dbReference type="InterPro" id="IPR049354">
    <property type="entry name" value="GpP-like_N"/>
</dbReference>
<sequence length="361" mass="40514">MNNKVKLIIDTGTNQFAIEGWTQVSITCGIERIPNSFSLQMSEKVPDLAYVEVIPGDKCTVYIGEDVVVTGYIDRFTNTVRANQHIYQVTGRGKCSDLVDCSAVWKGMQFQNMDALKIAESLCEDYGIKVSSEVKTDVISVQNINIGETPAAVLDRVCRVAQVLYYEDENGNLILSRERNDGPVGSLVQGKNIETASFTKGRDQLYSDYIVVIPSAALNADQIEDQNIGYYIVKDKFINRYRPLYIIPEDGDAGFKVAEKRAMWEQNRRYARSNVLNLTVSNWRNVEGILYKPNTQVQINIPSLKIVMQNWLIGEVTYRIDEMGTRCDLIVMPIGGFTPEPIIPFKGLPTDVLEANQGVTQ</sequence>
<dbReference type="InterPro" id="IPR023399">
    <property type="entry name" value="Baseplate-like_2-layer_sand"/>
</dbReference>
<dbReference type="InterPro" id="IPR053981">
    <property type="entry name" value="Gp44/GpP-like_2nd"/>
</dbReference>
<dbReference type="Pfam" id="PF21929">
    <property type="entry name" value="GpP_4th"/>
    <property type="match status" value="1"/>
</dbReference>
<dbReference type="Gene3D" id="3.30.1920.10">
    <property type="entry name" value="Baseplate protein-like domains - 2 layer sandwich fold"/>
    <property type="match status" value="1"/>
</dbReference>